<dbReference type="Proteomes" id="UP000232784">
    <property type="component" value="Segment"/>
</dbReference>
<dbReference type="EMBL" id="AF451898">
    <property type="protein sequence ID" value="AAN04300.1"/>
    <property type="molecule type" value="Genomic_DNA"/>
</dbReference>
<accession>Q8JKV8</accession>
<reference evidence="1 2" key="1">
    <citation type="journal article" date="2002" name="J. Virol.">
        <title>Analysis of the complete genome sequence of the Hz-1 virus suggests that it is related to members of the Baculoviridae.</title>
        <authorList>
            <person name="Cheng C.H."/>
            <person name="Liu S.M."/>
            <person name="Chow T.Y."/>
            <person name="Hsiao Y.Y."/>
            <person name="Wang D.P."/>
            <person name="Huang J.J."/>
            <person name="Chen H.H."/>
        </authorList>
    </citation>
    <scope>NUCLEOTIDE SEQUENCE [LARGE SCALE GENOMIC DNA]</scope>
</reference>
<organism evidence="1 2">
    <name type="scientific">Heliothis zea nudivirus 1</name>
    <dbReference type="NCBI Taxonomy" id="3116536"/>
    <lineage>
        <taxon>Viruses</taxon>
        <taxon>Viruses incertae sedis</taxon>
        <taxon>Naldaviricetes</taxon>
        <taxon>Lefavirales</taxon>
        <taxon>Nudiviridae</taxon>
        <taxon>Betanudivirus</taxon>
        <taxon>Betanudivirus hezeae</taxon>
    </lineage>
</organism>
<evidence type="ECO:0000313" key="2">
    <source>
        <dbReference type="Proteomes" id="UP000232784"/>
    </source>
</evidence>
<protein>
    <submittedName>
        <fullName evidence="1">Orf2</fullName>
    </submittedName>
</protein>
<sequence>MFYILFQTINVHCIINPYKQTSINACVNCILGILLIPINLDPYLCLFTFFARVPSL</sequence>
<dbReference type="KEGG" id="vg:955046"/>
<evidence type="ECO:0000313" key="1">
    <source>
        <dbReference type="EMBL" id="AAN04300.1"/>
    </source>
</evidence>
<proteinExistence type="predicted"/>
<gene>
    <name evidence="1" type="primary">orf2</name>
</gene>
<name>Q8JKV8_9VIRU</name>
<keyword evidence="2" id="KW-1185">Reference proteome</keyword>